<dbReference type="OrthoDB" id="9776053at2"/>
<sequence length="291" mass="31322">MSVFSSSDILLFTALAILLTAIAAGLILRPLLSRTYLRRTSAQSGNAQADAALMVLQEQYADLEREYRYGHISHAQWQQARQEVERRALAEGLASPAALHAQPEKAWALGSSLFVATLAIAGYLVLGEPAAVIPANTAAPSSTNDADALAEMVDSLAQRLAGDSSGTPQEWTMLARSYMVLGEYGKAAEAYARLLKFEPDNADALTSHAEALLLREEGVAPLAAAQLERALQLSPRHSHALFLSGSVAFQSRDYAKAIAHWKTMLEDLDPEDPDAAYLHSLIADAQARQSP</sequence>
<accession>A0A4R3UPJ6</accession>
<dbReference type="InterPro" id="IPR017560">
    <property type="entry name" value="Cyt_c_biogenesis_CcmI"/>
</dbReference>
<evidence type="ECO:0000256" key="4">
    <source>
        <dbReference type="ARBA" id="ARBA00022803"/>
    </source>
</evidence>
<reference evidence="8 9" key="1">
    <citation type="submission" date="2019-03" db="EMBL/GenBank/DDBJ databases">
        <title>Genomic Encyclopedia of Type Strains, Phase IV (KMG-IV): sequencing the most valuable type-strain genomes for metagenomic binning, comparative biology and taxonomic classification.</title>
        <authorList>
            <person name="Goeker M."/>
        </authorList>
    </citation>
    <scope>NUCLEOTIDE SEQUENCE [LARGE SCALE GENOMIC DNA]</scope>
    <source>
        <strain evidence="8 9">DSM 100048</strain>
    </source>
</reference>
<dbReference type="SUPFAM" id="SSF48452">
    <property type="entry name" value="TPR-like"/>
    <property type="match status" value="1"/>
</dbReference>
<dbReference type="EMBL" id="SMBX01000016">
    <property type="protein sequence ID" value="TCU91934.1"/>
    <property type="molecule type" value="Genomic_DNA"/>
</dbReference>
<organism evidence="8 9">
    <name type="scientific">Paracandidimonas soli</name>
    <dbReference type="NCBI Taxonomy" id="1917182"/>
    <lineage>
        <taxon>Bacteria</taxon>
        <taxon>Pseudomonadati</taxon>
        <taxon>Pseudomonadota</taxon>
        <taxon>Betaproteobacteria</taxon>
        <taxon>Burkholderiales</taxon>
        <taxon>Alcaligenaceae</taxon>
        <taxon>Paracandidimonas</taxon>
    </lineage>
</organism>
<evidence type="ECO:0000256" key="5">
    <source>
        <dbReference type="PROSITE-ProRule" id="PRU00339"/>
    </source>
</evidence>
<protein>
    <submittedName>
        <fullName evidence="8">Cytochrome c-type biogenesis protein CcmH</fullName>
    </submittedName>
</protein>
<name>A0A4R3UPJ6_9BURK</name>
<dbReference type="PANTHER" id="PTHR47870">
    <property type="entry name" value="CYTOCHROME C-TYPE BIOGENESIS PROTEIN CCMH"/>
    <property type="match status" value="1"/>
</dbReference>
<keyword evidence="6" id="KW-1133">Transmembrane helix</keyword>
<feature type="transmembrane region" description="Helical" evidence="6">
    <location>
        <begin position="106"/>
        <end position="126"/>
    </location>
</feature>
<dbReference type="NCBIfam" id="TIGR03142">
    <property type="entry name" value="cytochro_ccmI"/>
    <property type="match status" value="1"/>
</dbReference>
<dbReference type="SMART" id="SM00028">
    <property type="entry name" value="TPR"/>
    <property type="match status" value="3"/>
</dbReference>
<dbReference type="RefSeq" id="WP_132478368.1">
    <property type="nucleotide sequence ID" value="NZ_JBEBWM010000109.1"/>
</dbReference>
<keyword evidence="6" id="KW-0812">Transmembrane</keyword>
<keyword evidence="6" id="KW-0472">Membrane</keyword>
<feature type="domain" description="Cytochrome c-type biogenesis protein H TPR" evidence="7">
    <location>
        <begin position="148"/>
        <end position="274"/>
    </location>
</feature>
<dbReference type="PANTHER" id="PTHR47870:SF1">
    <property type="entry name" value="CYTOCHROME C-TYPE BIOGENESIS PROTEIN CCMH"/>
    <property type="match status" value="1"/>
</dbReference>
<proteinExistence type="predicted"/>
<dbReference type="PROSITE" id="PS50005">
    <property type="entry name" value="TPR"/>
    <property type="match status" value="1"/>
</dbReference>
<dbReference type="Proteomes" id="UP000294692">
    <property type="component" value="Unassembled WGS sequence"/>
</dbReference>
<dbReference type="Gene3D" id="1.25.40.10">
    <property type="entry name" value="Tetratricopeptide repeat domain"/>
    <property type="match status" value="1"/>
</dbReference>
<dbReference type="InterPro" id="IPR019734">
    <property type="entry name" value="TPR_rpt"/>
</dbReference>
<dbReference type="AlphaFoldDB" id="A0A4R3UPJ6"/>
<dbReference type="InterPro" id="IPR011990">
    <property type="entry name" value="TPR-like_helical_dom_sf"/>
</dbReference>
<dbReference type="GO" id="GO:0030313">
    <property type="term" value="C:cell envelope"/>
    <property type="evidence" value="ECO:0007669"/>
    <property type="project" value="UniProtKB-SubCell"/>
</dbReference>
<gene>
    <name evidence="8" type="ORF">EV686_11624</name>
</gene>
<evidence type="ECO:0000256" key="3">
    <source>
        <dbReference type="ARBA" id="ARBA00022748"/>
    </source>
</evidence>
<comment type="subcellular location">
    <subcellularLocation>
        <location evidence="1">Cell envelope</location>
    </subcellularLocation>
</comment>
<evidence type="ECO:0000256" key="2">
    <source>
        <dbReference type="ARBA" id="ARBA00022737"/>
    </source>
</evidence>
<evidence type="ECO:0000313" key="8">
    <source>
        <dbReference type="EMBL" id="TCU91934.1"/>
    </source>
</evidence>
<keyword evidence="3" id="KW-0201">Cytochrome c-type biogenesis</keyword>
<comment type="caution">
    <text evidence="8">The sequence shown here is derived from an EMBL/GenBank/DDBJ whole genome shotgun (WGS) entry which is preliminary data.</text>
</comment>
<dbReference type="InterPro" id="IPR056413">
    <property type="entry name" value="TPR_CcmH_CycH"/>
</dbReference>
<keyword evidence="9" id="KW-1185">Reference proteome</keyword>
<evidence type="ECO:0000256" key="6">
    <source>
        <dbReference type="SAM" id="Phobius"/>
    </source>
</evidence>
<dbReference type="GO" id="GO:0017004">
    <property type="term" value="P:cytochrome complex assembly"/>
    <property type="evidence" value="ECO:0007669"/>
    <property type="project" value="UniProtKB-KW"/>
</dbReference>
<feature type="repeat" description="TPR" evidence="5">
    <location>
        <begin position="168"/>
        <end position="201"/>
    </location>
</feature>
<dbReference type="Pfam" id="PF23914">
    <property type="entry name" value="TPR_CcmH_CycH"/>
    <property type="match status" value="1"/>
</dbReference>
<evidence type="ECO:0000259" key="7">
    <source>
        <dbReference type="Pfam" id="PF23914"/>
    </source>
</evidence>
<evidence type="ECO:0000256" key="1">
    <source>
        <dbReference type="ARBA" id="ARBA00004196"/>
    </source>
</evidence>
<evidence type="ECO:0000313" key="9">
    <source>
        <dbReference type="Proteomes" id="UP000294692"/>
    </source>
</evidence>
<dbReference type="InterPro" id="IPR051263">
    <property type="entry name" value="C-type_cytochrome_biogenesis"/>
</dbReference>
<keyword evidence="2" id="KW-0677">Repeat</keyword>
<keyword evidence="4 5" id="KW-0802">TPR repeat</keyword>